<dbReference type="PROSITE" id="PS51819">
    <property type="entry name" value="VOC"/>
    <property type="match status" value="2"/>
</dbReference>
<dbReference type="InterPro" id="IPR037523">
    <property type="entry name" value="VOC_core"/>
</dbReference>
<proteinExistence type="predicted"/>
<feature type="domain" description="VOC" evidence="1">
    <location>
        <begin position="140"/>
        <end position="252"/>
    </location>
</feature>
<dbReference type="Proteomes" id="UP001138540">
    <property type="component" value="Unassembled WGS sequence"/>
</dbReference>
<reference evidence="2 3" key="1">
    <citation type="submission" date="2020-08" db="EMBL/GenBank/DDBJ databases">
        <title>Exploring microbial biodiversity for novel pathways involved in the catabolism of aromatic compounds derived from lignin.</title>
        <authorList>
            <person name="Elkins J."/>
        </authorList>
    </citation>
    <scope>NUCLEOTIDE SEQUENCE [LARGE SCALE GENOMIC DNA]</scope>
    <source>
        <strain evidence="2 3">B1D3A</strain>
    </source>
</reference>
<dbReference type="Pfam" id="PF00903">
    <property type="entry name" value="Glyoxalase"/>
    <property type="match status" value="2"/>
</dbReference>
<dbReference type="EMBL" id="JACHKA010000001">
    <property type="protein sequence ID" value="MBB5986906.1"/>
    <property type="molecule type" value="Genomic_DNA"/>
</dbReference>
<dbReference type="GO" id="GO:0045133">
    <property type="term" value="F:2,3-dihydroxybenzoate 3,4-dioxygenase activity"/>
    <property type="evidence" value="ECO:0007669"/>
    <property type="project" value="UniProtKB-EC"/>
</dbReference>
<dbReference type="RefSeq" id="WP_184154974.1">
    <property type="nucleotide sequence ID" value="NZ_JACHKA010000001.1"/>
</dbReference>
<dbReference type="InterPro" id="IPR051332">
    <property type="entry name" value="Fosfomycin_Res_Enzymes"/>
</dbReference>
<gene>
    <name evidence="2" type="ORF">HNP60_002880</name>
</gene>
<dbReference type="InterPro" id="IPR029068">
    <property type="entry name" value="Glyas_Bleomycin-R_OHBP_Dase"/>
</dbReference>
<dbReference type="SUPFAM" id="SSF54593">
    <property type="entry name" value="Glyoxalase/Bleomycin resistance protein/Dihydroxybiphenyl dioxygenase"/>
    <property type="match status" value="1"/>
</dbReference>
<dbReference type="EC" id="1.13.11.-" evidence="2"/>
<dbReference type="PANTHER" id="PTHR36113:SF3">
    <property type="entry name" value="SLL5075 PROTEIN"/>
    <property type="match status" value="1"/>
</dbReference>
<dbReference type="Gene3D" id="3.10.180.10">
    <property type="entry name" value="2,3-Dihydroxybiphenyl 1,2-Dioxygenase, domain 1"/>
    <property type="match status" value="2"/>
</dbReference>
<keyword evidence="3" id="KW-1185">Reference proteome</keyword>
<accession>A0ABR6NI17</accession>
<evidence type="ECO:0000313" key="2">
    <source>
        <dbReference type="EMBL" id="MBB5986906.1"/>
    </source>
</evidence>
<dbReference type="CDD" id="cd08362">
    <property type="entry name" value="BphC5-RrK37_N_like"/>
    <property type="match status" value="1"/>
</dbReference>
<protein>
    <submittedName>
        <fullName evidence="2">2,3-dihydroxy-p-cumate/2,3-dihydroxybenzoate 3,4-dioxygenase</fullName>
        <ecNumber evidence="2">1.13.11.-</ecNumber>
        <ecNumber evidence="2">1.13.11.14</ecNumber>
    </submittedName>
</protein>
<dbReference type="PANTHER" id="PTHR36113">
    <property type="entry name" value="LYASE, PUTATIVE-RELATED-RELATED"/>
    <property type="match status" value="1"/>
</dbReference>
<keyword evidence="2" id="KW-0560">Oxidoreductase</keyword>
<sequence>MPASVNDLHYVALAVPDLAAERAFFGETWGLTEVGEQDGKVYFAAEGSPHPFVIRLRQDDERKTDLIGFSASSRADVDALFAQVQAAGSKIISQPGAADGPAGGYAFRFFDPDGRAIEVICDTNQRAHRRLAKGEAIPTGLSHIVLHTPDPAKLVAFYEAALGFRLTDWIGTFMAFLRCNPVHHRLAILPGPPALNHVAFDVSSVDEMMRGLARMHEKGITLSWGPGRHTAGNNTFTYYLTPNGNAVEYTSDLEEVDEASWQPTVYEFSPSITDQWGTGRIIPGNVPHAEMTPDKGLWQVPA</sequence>
<evidence type="ECO:0000259" key="1">
    <source>
        <dbReference type="PROSITE" id="PS51819"/>
    </source>
</evidence>
<dbReference type="InterPro" id="IPR004360">
    <property type="entry name" value="Glyas_Fos-R_dOase_dom"/>
</dbReference>
<evidence type="ECO:0000313" key="3">
    <source>
        <dbReference type="Proteomes" id="UP001138540"/>
    </source>
</evidence>
<comment type="caution">
    <text evidence="2">The sequence shown here is derived from an EMBL/GenBank/DDBJ whole genome shotgun (WGS) entry which is preliminary data.</text>
</comment>
<name>A0ABR6NI17_9SPHN</name>
<feature type="domain" description="VOC" evidence="1">
    <location>
        <begin position="7"/>
        <end position="122"/>
    </location>
</feature>
<organism evidence="2 3">
    <name type="scientific">Sphingobium lignivorans</name>
    <dbReference type="NCBI Taxonomy" id="2735886"/>
    <lineage>
        <taxon>Bacteria</taxon>
        <taxon>Pseudomonadati</taxon>
        <taxon>Pseudomonadota</taxon>
        <taxon>Alphaproteobacteria</taxon>
        <taxon>Sphingomonadales</taxon>
        <taxon>Sphingomonadaceae</taxon>
        <taxon>Sphingobium</taxon>
    </lineage>
</organism>
<dbReference type="EC" id="1.13.11.14" evidence="2"/>